<gene>
    <name evidence="5" type="ORF">CEUSTIGMA_g10889.t1</name>
</gene>
<sequence length="783" mass="84845">MTRWAISVDTRPPIIIEVKLQTFYILSGLFFMAQSACPVEVLSSPMSYLCKDFSRPRQQLCTLFLSHFILKLCASGTATSGIQLSTNSASYQAALASCSILYGPQYSLANVSSTATFSAVQSVCGSKGCWVAGAVIAAAGSQPELCPHLSSSYSTVQAQPCTMDEKFSCSVTSMKHLPPLLTPPPTPGRHTHAAKPKPSASATSSFPRSPSPSPLRSPPTYPKPPFPKPPLPRPPSPALLPLPSPPLSPPTPPPAPGSTYESSFELLTQPSEVVAVHLVHIPNSDTYLYMERPSGYHPDGSHNIAGSFNLVSRVWTHLDTPSGLFCSGHSVLSNGSVIIMGGHIANAGFPDGRWSIRTYTLDTPALINVTNMRYPRWYATVTLLPDERVMVMGGTQGVGAGTANNPYYEIWDPQAPDTTEQFQVLPSYLTTVKQNYYPFNYILPSGDMFNYCARIGWILDPYTGTYKVPLPGRPLSIIAPSVVYITQYPYTGTSVMLPLLPENNYTVEVMIIGGQNLLANNNLNLVACQESLRIQVFVPNATSPNYAFSKWVTEQTGSPRVMGDSVLLPNGNVILLNGAMEGLAGDTASGGGSKAFYPNFFAEMYVTYNPVGQRWFTLSRSQIPRLYHSTVALTTNGTILVTGCDRCGDIITNMTFSPSPAKAEYRNEIFYPPPWYDFANKPSILSAPAEVQYGQVFTVSYSGLTAANVSVTSAVFVAPSSVTHCFNTNQRVVKLVLTVNPYAKTLSLVAPPTPNHAPPQYYMLFLLNGDTYSSAAWVKLSLS</sequence>
<evidence type="ECO:0000313" key="5">
    <source>
        <dbReference type="EMBL" id="GAX83464.1"/>
    </source>
</evidence>
<dbReference type="Proteomes" id="UP000232323">
    <property type="component" value="Unassembled WGS sequence"/>
</dbReference>
<feature type="domain" description="Glyoxal oxidase N-terminal" evidence="3">
    <location>
        <begin position="313"/>
        <end position="646"/>
    </location>
</feature>
<evidence type="ECO:0000256" key="1">
    <source>
        <dbReference type="ARBA" id="ARBA00022729"/>
    </source>
</evidence>
<feature type="region of interest" description="Disordered" evidence="2">
    <location>
        <begin position="178"/>
        <end position="262"/>
    </location>
</feature>
<keyword evidence="1" id="KW-0732">Signal</keyword>
<dbReference type="EMBL" id="BEGY01000099">
    <property type="protein sequence ID" value="GAX83464.1"/>
    <property type="molecule type" value="Genomic_DNA"/>
</dbReference>
<keyword evidence="6" id="KW-1185">Reference proteome</keyword>
<dbReference type="STRING" id="1157962.A0A250XK65"/>
<feature type="domain" description="Galactose oxidase-like Early set" evidence="4">
    <location>
        <begin position="681"/>
        <end position="779"/>
    </location>
</feature>
<proteinExistence type="predicted"/>
<dbReference type="SUPFAM" id="SSF50965">
    <property type="entry name" value="Galactose oxidase, central domain"/>
    <property type="match status" value="1"/>
</dbReference>
<dbReference type="PANTHER" id="PTHR32208:SF21">
    <property type="entry name" value="LOW QUALITY PROTEIN: ALDEHYDE OXIDASE GLOX-LIKE"/>
    <property type="match status" value="1"/>
</dbReference>
<protein>
    <recommendedName>
        <fullName evidence="7">Galactose oxidase-like Early set domain-containing protein</fullName>
    </recommendedName>
</protein>
<evidence type="ECO:0000313" key="6">
    <source>
        <dbReference type="Proteomes" id="UP000232323"/>
    </source>
</evidence>
<evidence type="ECO:0000259" key="4">
    <source>
        <dbReference type="Pfam" id="PF09118"/>
    </source>
</evidence>
<dbReference type="AlphaFoldDB" id="A0A250XK65"/>
<comment type="caution">
    <text evidence="5">The sequence shown here is derived from an EMBL/GenBank/DDBJ whole genome shotgun (WGS) entry which is preliminary data.</text>
</comment>
<dbReference type="SUPFAM" id="SSF81296">
    <property type="entry name" value="E set domains"/>
    <property type="match status" value="1"/>
</dbReference>
<evidence type="ECO:0008006" key="7">
    <source>
        <dbReference type="Google" id="ProtNLM"/>
    </source>
</evidence>
<dbReference type="InterPro" id="IPR011043">
    <property type="entry name" value="Gal_Oxase/kelch_b-propeller"/>
</dbReference>
<dbReference type="PRINTS" id="PR01217">
    <property type="entry name" value="PRICHEXTENSN"/>
</dbReference>
<accession>A0A250XK65</accession>
<feature type="compositionally biased region" description="Pro residues" evidence="2">
    <location>
        <begin position="209"/>
        <end position="256"/>
    </location>
</feature>
<evidence type="ECO:0000259" key="3">
    <source>
        <dbReference type="Pfam" id="PF07250"/>
    </source>
</evidence>
<feature type="compositionally biased region" description="Low complexity" evidence="2">
    <location>
        <begin position="196"/>
        <end position="208"/>
    </location>
</feature>
<dbReference type="Gene3D" id="2.60.40.10">
    <property type="entry name" value="Immunoglobulins"/>
    <property type="match status" value="1"/>
</dbReference>
<dbReference type="OrthoDB" id="2019572at2759"/>
<dbReference type="InterPro" id="IPR009880">
    <property type="entry name" value="Glyoxal_oxidase_N"/>
</dbReference>
<dbReference type="Gene3D" id="2.130.10.80">
    <property type="entry name" value="Galactose oxidase/kelch, beta-propeller"/>
    <property type="match status" value="1"/>
</dbReference>
<dbReference type="Pfam" id="PF07250">
    <property type="entry name" value="Glyoxal_oxid_N"/>
    <property type="match status" value="1"/>
</dbReference>
<reference evidence="5 6" key="1">
    <citation type="submission" date="2017-08" db="EMBL/GenBank/DDBJ databases">
        <title>Acidophilic green algal genome provides insights into adaptation to an acidic environment.</title>
        <authorList>
            <person name="Hirooka S."/>
            <person name="Hirose Y."/>
            <person name="Kanesaki Y."/>
            <person name="Higuchi S."/>
            <person name="Fujiwara T."/>
            <person name="Onuma R."/>
            <person name="Era A."/>
            <person name="Ohbayashi R."/>
            <person name="Uzuka A."/>
            <person name="Nozaki H."/>
            <person name="Yoshikawa H."/>
            <person name="Miyagishima S.Y."/>
        </authorList>
    </citation>
    <scope>NUCLEOTIDE SEQUENCE [LARGE SCALE GENOMIC DNA]</scope>
    <source>
        <strain evidence="5 6">NIES-2499</strain>
    </source>
</reference>
<dbReference type="CDD" id="cd02851">
    <property type="entry name" value="E_set_GO_C"/>
    <property type="match status" value="1"/>
</dbReference>
<name>A0A250XK65_9CHLO</name>
<evidence type="ECO:0000256" key="2">
    <source>
        <dbReference type="SAM" id="MobiDB-lite"/>
    </source>
</evidence>
<dbReference type="Pfam" id="PF09118">
    <property type="entry name" value="GO-like_E_set"/>
    <property type="match status" value="1"/>
</dbReference>
<dbReference type="PANTHER" id="PTHR32208">
    <property type="entry name" value="SECRETED PROTEIN-RELATED"/>
    <property type="match status" value="1"/>
</dbReference>
<dbReference type="InterPro" id="IPR037293">
    <property type="entry name" value="Gal_Oxidase_central_sf"/>
</dbReference>
<organism evidence="5 6">
    <name type="scientific">Chlamydomonas eustigma</name>
    <dbReference type="NCBI Taxonomy" id="1157962"/>
    <lineage>
        <taxon>Eukaryota</taxon>
        <taxon>Viridiplantae</taxon>
        <taxon>Chlorophyta</taxon>
        <taxon>core chlorophytes</taxon>
        <taxon>Chlorophyceae</taxon>
        <taxon>CS clade</taxon>
        <taxon>Chlamydomonadales</taxon>
        <taxon>Chlamydomonadaceae</taxon>
        <taxon>Chlamydomonas</taxon>
    </lineage>
</organism>
<dbReference type="InterPro" id="IPR013783">
    <property type="entry name" value="Ig-like_fold"/>
</dbReference>
<dbReference type="InterPro" id="IPR014756">
    <property type="entry name" value="Ig_E-set"/>
</dbReference>
<dbReference type="InterPro" id="IPR015202">
    <property type="entry name" value="GO-like_E_set"/>
</dbReference>